<evidence type="ECO:0000256" key="1">
    <source>
        <dbReference type="ARBA" id="ARBA00001957"/>
    </source>
</evidence>
<dbReference type="EMBL" id="VUYU01000013">
    <property type="protein sequence ID" value="NHZ35814.1"/>
    <property type="molecule type" value="Genomic_DNA"/>
</dbReference>
<dbReference type="Pfam" id="PF00668">
    <property type="entry name" value="Condensation"/>
    <property type="match status" value="2"/>
</dbReference>
<name>A0ABX0LP53_9BURK</name>
<dbReference type="InterPro" id="IPR009081">
    <property type="entry name" value="PP-bd_ACP"/>
</dbReference>
<evidence type="ECO:0000313" key="6">
    <source>
        <dbReference type="Proteomes" id="UP000785613"/>
    </source>
</evidence>
<dbReference type="RefSeq" id="WP_167227332.1">
    <property type="nucleotide sequence ID" value="NZ_VUYU01000013.1"/>
</dbReference>
<accession>A0ABX0LP53</accession>
<dbReference type="PROSITE" id="PS50075">
    <property type="entry name" value="CARRIER"/>
    <property type="match status" value="2"/>
</dbReference>
<dbReference type="SMART" id="SM00823">
    <property type="entry name" value="PKS_PP"/>
    <property type="match status" value="2"/>
</dbReference>
<dbReference type="InterPro" id="IPR044894">
    <property type="entry name" value="TubC_N_sf"/>
</dbReference>
<dbReference type="Pfam" id="PF00501">
    <property type="entry name" value="AMP-binding"/>
    <property type="match status" value="2"/>
</dbReference>
<dbReference type="Gene3D" id="3.30.559.10">
    <property type="entry name" value="Chloramphenicol acetyltransferase-like domain"/>
    <property type="match status" value="2"/>
</dbReference>
<dbReference type="Pfam" id="PF13193">
    <property type="entry name" value="AMP-binding_C"/>
    <property type="match status" value="2"/>
</dbReference>
<dbReference type="InterPro" id="IPR020845">
    <property type="entry name" value="AMP-binding_CS"/>
</dbReference>
<dbReference type="InterPro" id="IPR000873">
    <property type="entry name" value="AMP-dep_synth/lig_dom"/>
</dbReference>
<evidence type="ECO:0000256" key="2">
    <source>
        <dbReference type="ARBA" id="ARBA00022450"/>
    </source>
</evidence>
<dbReference type="InterPro" id="IPR036736">
    <property type="entry name" value="ACP-like_sf"/>
</dbReference>
<dbReference type="Gene3D" id="2.30.38.10">
    <property type="entry name" value="Luciferase, Domain 3"/>
    <property type="match status" value="2"/>
</dbReference>
<dbReference type="PROSITE" id="PS00455">
    <property type="entry name" value="AMP_BINDING"/>
    <property type="match status" value="2"/>
</dbReference>
<comment type="cofactor">
    <cofactor evidence="1">
        <name>pantetheine 4'-phosphate</name>
        <dbReference type="ChEBI" id="CHEBI:47942"/>
    </cofactor>
</comment>
<dbReference type="Gene3D" id="3.40.50.980">
    <property type="match status" value="4"/>
</dbReference>
<dbReference type="PANTHER" id="PTHR45527:SF1">
    <property type="entry name" value="FATTY ACID SYNTHASE"/>
    <property type="match status" value="1"/>
</dbReference>
<dbReference type="Gene3D" id="3.30.559.30">
    <property type="entry name" value="Nonribosomal peptide synthetase, condensation domain"/>
    <property type="match status" value="2"/>
</dbReference>
<dbReference type="Gene3D" id="3.30.300.30">
    <property type="match status" value="2"/>
</dbReference>
<dbReference type="SUPFAM" id="SSF52777">
    <property type="entry name" value="CoA-dependent acyltransferases"/>
    <property type="match status" value="4"/>
</dbReference>
<dbReference type="Pfam" id="PF00550">
    <property type="entry name" value="PP-binding"/>
    <property type="match status" value="2"/>
</dbReference>
<dbReference type="Gene3D" id="1.10.10.1830">
    <property type="entry name" value="Non-ribosomal peptide synthase, adenylation domain"/>
    <property type="match status" value="1"/>
</dbReference>
<evidence type="ECO:0000313" key="5">
    <source>
        <dbReference type="EMBL" id="NHZ35814.1"/>
    </source>
</evidence>
<dbReference type="Pfam" id="PF18563">
    <property type="entry name" value="TubC_N"/>
    <property type="match status" value="1"/>
</dbReference>
<dbReference type="Proteomes" id="UP000785613">
    <property type="component" value="Unassembled WGS sequence"/>
</dbReference>
<organism evidence="5 6">
    <name type="scientific">Massilia rubra</name>
    <dbReference type="NCBI Taxonomy" id="2607910"/>
    <lineage>
        <taxon>Bacteria</taxon>
        <taxon>Pseudomonadati</taxon>
        <taxon>Pseudomonadota</taxon>
        <taxon>Betaproteobacteria</taxon>
        <taxon>Burkholderiales</taxon>
        <taxon>Oxalobacteraceae</taxon>
        <taxon>Telluria group</taxon>
        <taxon>Massilia</taxon>
    </lineage>
</organism>
<keyword evidence="6" id="KW-1185">Reference proteome</keyword>
<dbReference type="PROSITE" id="PS00012">
    <property type="entry name" value="PHOSPHOPANTETHEINE"/>
    <property type="match status" value="2"/>
</dbReference>
<dbReference type="CDD" id="cd19531">
    <property type="entry name" value="LCL_NRPS-like"/>
    <property type="match status" value="2"/>
</dbReference>
<dbReference type="InterPro" id="IPR041464">
    <property type="entry name" value="TubC_N"/>
</dbReference>
<dbReference type="InterPro" id="IPR001242">
    <property type="entry name" value="Condensation_dom"/>
</dbReference>
<evidence type="ECO:0000256" key="3">
    <source>
        <dbReference type="ARBA" id="ARBA00022553"/>
    </source>
</evidence>
<gene>
    <name evidence="5" type="ORF">F0185_19805</name>
</gene>
<dbReference type="SUPFAM" id="SSF56801">
    <property type="entry name" value="Acetyl-CoA synthetase-like"/>
    <property type="match status" value="2"/>
</dbReference>
<comment type="caution">
    <text evidence="5">The sequence shown here is derived from an EMBL/GenBank/DDBJ whole genome shotgun (WGS) entry which is preliminary data.</text>
</comment>
<feature type="domain" description="Carrier" evidence="4">
    <location>
        <begin position="1047"/>
        <end position="1122"/>
    </location>
</feature>
<dbReference type="InterPro" id="IPR025110">
    <property type="entry name" value="AMP-bd_C"/>
</dbReference>
<dbReference type="CDD" id="cd05930">
    <property type="entry name" value="A_NRPS"/>
    <property type="match status" value="2"/>
</dbReference>
<dbReference type="NCBIfam" id="TIGR01733">
    <property type="entry name" value="AA-adenyl-dom"/>
    <property type="match status" value="2"/>
</dbReference>
<dbReference type="InterPro" id="IPR020806">
    <property type="entry name" value="PKS_PP-bd"/>
</dbReference>
<dbReference type="InterPro" id="IPR010071">
    <property type="entry name" value="AA_adenyl_dom"/>
</dbReference>
<dbReference type="SUPFAM" id="SSF47336">
    <property type="entry name" value="ACP-like"/>
    <property type="match status" value="2"/>
</dbReference>
<protein>
    <submittedName>
        <fullName evidence="5">Amino acid adenylation domain-containing protein</fullName>
    </submittedName>
</protein>
<feature type="domain" description="Carrier" evidence="4">
    <location>
        <begin position="2104"/>
        <end position="2179"/>
    </location>
</feature>
<dbReference type="Gene3D" id="1.10.1200.10">
    <property type="entry name" value="ACP-like"/>
    <property type="match status" value="2"/>
</dbReference>
<dbReference type="PANTHER" id="PTHR45527">
    <property type="entry name" value="NONRIBOSOMAL PEPTIDE SYNTHETASE"/>
    <property type="match status" value="1"/>
</dbReference>
<dbReference type="InterPro" id="IPR045851">
    <property type="entry name" value="AMP-bd_C_sf"/>
</dbReference>
<dbReference type="NCBIfam" id="NF003417">
    <property type="entry name" value="PRK04813.1"/>
    <property type="match status" value="2"/>
</dbReference>
<keyword evidence="3" id="KW-0597">Phosphoprotein</keyword>
<dbReference type="InterPro" id="IPR023213">
    <property type="entry name" value="CAT-like_dom_sf"/>
</dbReference>
<dbReference type="InterPro" id="IPR006162">
    <property type="entry name" value="Ppantetheine_attach_site"/>
</dbReference>
<sequence length="2196" mass="235828">MTIPELIDLFTARAIDVKVVDGNIKIHAAKGVVDDELLAQIKKHKQALIAALGVTGGGAIVPRRDDGMIDCSFAQQRLWFLDRLDHAAGAAYHMPAGLRLSGQLDTDALVRALDRIVARHESLRTCFVEVDGMPWQRVGAAGQGMALARHDLSHLRGHEQEQALAAQAQDESAAPFDLARGPLIRARLLRLGEREHVLLVTQHHIVSDGWSVGVLVRELTALYSAFSQALEDPLAPLSIQYPDYALWQRAYLQGERLERQRSFWSAHLAGAPALLELPTDHPRPARQSHAGASVAFALPAALTAQLQALGQRHGATLFMVLLGAWSVLMSRLSGQDDVVIGTPVANRQRAEVEPLIGFFVNTLAVRVRLDADPSVAQLLEQVKHTMLDAYAHQDIPFEQVVEAVKPVRSLAHSPLFQVMLTLNNTPQGSELSLPGLRLAKLEQTTTTTQCDLSLSLTAVDGALDGELVFASDLFEPASAERVLLYWRRILTTMADPAYQQHVGRIPLLAAPERDFVLAGLNSQQTVSPASELVHQLFEARVLAAPAAPAIVFGEQSLSYDALNRRANRLAHCLIAQGVKADDRVALCMARGPDLVVAMLAILKAGAGYVPLDPAYPEQRLAWMLDDSAPSALVTDADGAARWDGRLPGCPVIALAGPGSGALAGQPDGNPDPSSLGLGPSHLAYVIYTSGTSGQPKGVMVTHRNIAQHIAASIAHYGIGAGDCVLQFTSISFDPSAEQILCALGAGVRLLLRGEHVWTPEELGTLLRTHAVSVANIAPAYFASLGDTLAQADSLRLLIVGGDKLGQAALESLPVGCTLLNAYGPTETTVTATTFALAAGGPVPAAIPIGKPYGNTRVYVLDAYLQPVPLGVSGEIHIGGAGVARGYLNRPELTAERFVADPFSPEPDARMYKTGDLGRWRADGQLEYLGRNDFQVKLRGFRIELGEIEARLVACAGVREAVVLALAPPQGKGDARLVAYLTARPEGDASALEPGALRQALLEHLPEYMVPGAFVTLAALPLTPNGKLDRKALPAPDGAALALARYVAPQGATEQALAAIWQELLGVERVGREDHFFDLGGHSLLAVQLASRVRQRMGAELPLRTLFARPLLRELAGSLAQLACAPLAPIAAASRAAPLPLSFAQQRLWFLDQLDHVAGAAYHMPAGLRLSGQLDTDALVRALDHIVARHESLRTCFVEIDGVPWQSFGAAGQGMALARHDLSHLRGHEQEQALAAQAQDEGAAPFDLARGPLIRARLLRLDEQEHVLLVTQHHIVSDGWSVGVLVREFAALYTAFSQALDDPLAPLAIQYADYALWQRDYLQGERLERQRGFWSAHLAGAPALLELPTDHPRPARQSHAGASVAFALPAALTAQLQALGQRHGATLFMVLLGAWSVLMSRLSGQDDVVIGTPVANRQRAEVEPLIGFFVNTLAVRVRLDADLSVAQLLEQVKGTLLDAYAHQDIPFEQVVEAVKPVRSVGHSALFQTMLVLNNTPGAVPAALPGLTLSLIDSATTTCKFDMALSMVETGARLEGNLTYASDLFESSTIERFLGYWRTLLDAMVGDKPGQVARLPLLDAAQQRTLLTAWSARTDYRADALIHTVFEEQVAANPDTLAIAHQTERLSYAALNARANQLAQRLYRLGATADSVIGLHVERGVAMVVGILAILKAGAAYLPLDAALPDARIGFMIEDAGARIVLTQRSLAGAHGQDCVALCLDDEQLLDGCPDSAPPCAATPASLAYVIYTSGSTGQPKGVMVEHRAVLNLWQALARTVFDGCQRPARIALNAGIAFDSSVKGLVQLLSGHSLVVVPADVRADGHAMLAFLAQQGIDAVDCTPVQLDILLAAGLLDAERRPERILIGGEAINAASWERIQADTRTRFYNVYGPTECTVDATVGLINGAPTSVHIGVPIANARVYVLDRHLQPQPPGVVGEIYIGGAGVARGYLNRKQLTAERFLVDPFSEQAAARMYKTGDLGRWRADGRLGYLGRNDFQVKVRGMRIELGEIEAALAQQPGVRAAVVVAREDTPGNKRLVAYLAPLDGAAPEALPLRQALLQSLPEFMVPSVFVTLATWPLTPNGKLDRDALPAPGQAALVQSPFEPPQGDVEQFIARIWQTLLGVERVGHNDHFFELGGHSLALVQTRFQLEENYSVKLNISQLYSLPRLCEIAGHVEQLLALRKGSTGRRQTVSLDL</sequence>
<proteinExistence type="predicted"/>
<reference evidence="5 6" key="1">
    <citation type="submission" date="2019-09" db="EMBL/GenBank/DDBJ databases">
        <title>Taxonomy of Antarctic Massilia spp.: description of Massilia rubra sp. nov., Massilia aquatica sp. nov., Massilia mucilaginosa sp. nov., Massilia frigida sp. nov. isolated from streams, lakes and regoliths.</title>
        <authorList>
            <person name="Holochova P."/>
            <person name="Sedlacek I."/>
            <person name="Kralova S."/>
            <person name="Maslanova I."/>
            <person name="Busse H.-J."/>
            <person name="Stankova E."/>
            <person name="Vrbovska V."/>
            <person name="Kovarovic V."/>
            <person name="Bartak M."/>
            <person name="Svec P."/>
            <person name="Pantucek R."/>
        </authorList>
    </citation>
    <scope>NUCLEOTIDE SEQUENCE [LARGE SCALE GENOMIC DNA]</scope>
    <source>
        <strain evidence="5 6">CCM 8692</strain>
    </source>
</reference>
<evidence type="ECO:0000259" key="4">
    <source>
        <dbReference type="PROSITE" id="PS50075"/>
    </source>
</evidence>
<keyword evidence="2" id="KW-0596">Phosphopantetheine</keyword>